<keyword evidence="3" id="KW-1185">Reference proteome</keyword>
<protein>
    <submittedName>
        <fullName evidence="2">SAM-dependent methyltransferase</fullName>
    </submittedName>
</protein>
<evidence type="ECO:0000259" key="1">
    <source>
        <dbReference type="Pfam" id="PF18096"/>
    </source>
</evidence>
<dbReference type="EMBL" id="JABCJJ010000002">
    <property type="protein sequence ID" value="NMR18933.1"/>
    <property type="molecule type" value="Genomic_DNA"/>
</dbReference>
<keyword evidence="2" id="KW-0489">Methyltransferase</keyword>
<sequence>MDAAGLAKILSPEGWALLSALPPYDEARTMALSDRLRREGIDPELVAAALTQSRLRAKAHAKFESFADGMLFTPAGLEQATRLTVAAHHARRYRAAGVTKVADLTCGVGADSMAFAGVGLAVLAADTDELTAALATVNLRHFPDAEVRHTDGLTLDLEAEGVDGVYADPARRASGKRLFDPAAYAPPLDSVLDLRERVPALGVKIGPGVPHAALPADAETQWVSADGDVVEAGLWFGPLAPDGPGRSALVLRGTSARVVSDETDGEAPPVGAVGTYLYEPDGAVIRAGLVAQLALEVQGRLIDRTIAYVTSDVLHPSDAATGYRVLDTLPFGLKRLRTYLRERDVGRVAIKKRGTAVVPEQLRKQLDLRGPAEATVVLTRVGGAQQVLVVEPL</sequence>
<reference evidence="2 3" key="1">
    <citation type="submission" date="2020-04" db="EMBL/GenBank/DDBJ databases">
        <title>Sequencing and Assembly of C. fimi.</title>
        <authorList>
            <person name="Ramsey A.R."/>
        </authorList>
    </citation>
    <scope>NUCLEOTIDE SEQUENCE [LARGE SCALE GENOMIC DNA]</scope>
    <source>
        <strain evidence="2 3">SB</strain>
    </source>
</reference>
<dbReference type="Pfam" id="PF18096">
    <property type="entry name" value="Thump_like"/>
    <property type="match status" value="1"/>
</dbReference>
<dbReference type="InterPro" id="IPR029063">
    <property type="entry name" value="SAM-dependent_MTases_sf"/>
</dbReference>
<feature type="domain" description="THUMP-like" evidence="1">
    <location>
        <begin position="321"/>
        <end position="392"/>
    </location>
</feature>
<dbReference type="InterPro" id="IPR041497">
    <property type="entry name" value="Thump-like"/>
</dbReference>
<dbReference type="SUPFAM" id="SSF53335">
    <property type="entry name" value="S-adenosyl-L-methionine-dependent methyltransferases"/>
    <property type="match status" value="1"/>
</dbReference>
<dbReference type="GO" id="GO:0008168">
    <property type="term" value="F:methyltransferase activity"/>
    <property type="evidence" value="ECO:0007669"/>
    <property type="project" value="UniProtKB-KW"/>
</dbReference>
<dbReference type="Gene3D" id="3.40.50.150">
    <property type="entry name" value="Vaccinia Virus protein VP39"/>
    <property type="match status" value="1"/>
</dbReference>
<name>A0A7Y0QGB8_CELFI</name>
<gene>
    <name evidence="2" type="ORF">HIR71_01620</name>
</gene>
<dbReference type="RefSeq" id="WP_169322873.1">
    <property type="nucleotide sequence ID" value="NZ_JABCJJ010000002.1"/>
</dbReference>
<comment type="caution">
    <text evidence="2">The sequence shown here is derived from an EMBL/GenBank/DDBJ whole genome shotgun (WGS) entry which is preliminary data.</text>
</comment>
<dbReference type="GO" id="GO:0032259">
    <property type="term" value="P:methylation"/>
    <property type="evidence" value="ECO:0007669"/>
    <property type="project" value="UniProtKB-KW"/>
</dbReference>
<organism evidence="2 3">
    <name type="scientific">Cellulomonas fimi</name>
    <dbReference type="NCBI Taxonomy" id="1708"/>
    <lineage>
        <taxon>Bacteria</taxon>
        <taxon>Bacillati</taxon>
        <taxon>Actinomycetota</taxon>
        <taxon>Actinomycetes</taxon>
        <taxon>Micrococcales</taxon>
        <taxon>Cellulomonadaceae</taxon>
        <taxon>Cellulomonas</taxon>
    </lineage>
</organism>
<keyword evidence="2" id="KW-0808">Transferase</keyword>
<accession>A0A7Y0QGB8</accession>
<evidence type="ECO:0000313" key="2">
    <source>
        <dbReference type="EMBL" id="NMR18933.1"/>
    </source>
</evidence>
<dbReference type="Proteomes" id="UP000562124">
    <property type="component" value="Unassembled WGS sequence"/>
</dbReference>
<dbReference type="AlphaFoldDB" id="A0A7Y0QGB8"/>
<evidence type="ECO:0000313" key="3">
    <source>
        <dbReference type="Proteomes" id="UP000562124"/>
    </source>
</evidence>
<proteinExistence type="predicted"/>